<dbReference type="OrthoDB" id="9777090at2"/>
<dbReference type="SUPFAM" id="SSF53474">
    <property type="entry name" value="alpha/beta-Hydrolases"/>
    <property type="match status" value="1"/>
</dbReference>
<gene>
    <name evidence="3" type="ORF">LNTAR_00030</name>
</gene>
<evidence type="ECO:0000256" key="1">
    <source>
        <dbReference type="SAM" id="Phobius"/>
    </source>
</evidence>
<name>A6DK43_9BACT</name>
<keyword evidence="1" id="KW-0472">Membrane</keyword>
<dbReference type="eggNOG" id="COG1073">
    <property type="taxonomic scope" value="Bacteria"/>
</dbReference>
<feature type="transmembrane region" description="Helical" evidence="1">
    <location>
        <begin position="12"/>
        <end position="33"/>
    </location>
</feature>
<accession>A6DK43</accession>
<keyword evidence="4" id="KW-1185">Reference proteome</keyword>
<comment type="caution">
    <text evidence="3">The sequence shown here is derived from an EMBL/GenBank/DDBJ whole genome shotgun (WGS) entry which is preliminary data.</text>
</comment>
<evidence type="ECO:0000313" key="3">
    <source>
        <dbReference type="EMBL" id="EDM27741.1"/>
    </source>
</evidence>
<dbReference type="AlphaFoldDB" id="A6DK43"/>
<dbReference type="STRING" id="313628.LNTAR_00030"/>
<dbReference type="RefSeq" id="WP_007278256.1">
    <property type="nucleotide sequence ID" value="NZ_ABCK01000007.1"/>
</dbReference>
<keyword evidence="1" id="KW-0812">Transmembrane</keyword>
<protein>
    <recommendedName>
        <fullName evidence="2">AB hydrolase-1 domain-containing protein</fullName>
    </recommendedName>
</protein>
<organism evidence="3 4">
    <name type="scientific">Lentisphaera araneosa HTCC2155</name>
    <dbReference type="NCBI Taxonomy" id="313628"/>
    <lineage>
        <taxon>Bacteria</taxon>
        <taxon>Pseudomonadati</taxon>
        <taxon>Lentisphaerota</taxon>
        <taxon>Lentisphaeria</taxon>
        <taxon>Lentisphaerales</taxon>
        <taxon>Lentisphaeraceae</taxon>
        <taxon>Lentisphaera</taxon>
    </lineage>
</organism>
<sequence>MKKAIKIRLGVYVGLYLALGLVLYAVQTSLVYYPVKNIEHQYPVLVLESEGEKISVLKIEEGQSQAVIYFGGNGENVVYSAPQIAELCEDRSLYLMQYRGYGSSTGKPSQKAIFADALKLYDELKIRYDHISLVGRSLGTGVAVYLASQRPVDKMVLITPYDSIQSVAQKRFPIYPMSVVLTEKYRSIDRVPVLPVPTLILLAYNDEVIPMANSQKLIAAFAKVKPQVEVIKNAGHNDLSERQEYKKAIKDFFLIE</sequence>
<evidence type="ECO:0000259" key="2">
    <source>
        <dbReference type="Pfam" id="PF00561"/>
    </source>
</evidence>
<evidence type="ECO:0000313" key="4">
    <source>
        <dbReference type="Proteomes" id="UP000004947"/>
    </source>
</evidence>
<keyword evidence="1" id="KW-1133">Transmembrane helix</keyword>
<dbReference type="EMBL" id="ABCK01000007">
    <property type="protein sequence ID" value="EDM27741.1"/>
    <property type="molecule type" value="Genomic_DNA"/>
</dbReference>
<dbReference type="Gene3D" id="3.40.50.1820">
    <property type="entry name" value="alpha/beta hydrolase"/>
    <property type="match status" value="1"/>
</dbReference>
<feature type="domain" description="AB hydrolase-1" evidence="2">
    <location>
        <begin position="66"/>
        <end position="163"/>
    </location>
</feature>
<reference evidence="3 4" key="1">
    <citation type="journal article" date="2010" name="J. Bacteriol.">
        <title>Genome sequence of Lentisphaera araneosa HTCC2155T, the type species of the order Lentisphaerales in the phylum Lentisphaerae.</title>
        <authorList>
            <person name="Thrash J.C."/>
            <person name="Cho J.C."/>
            <person name="Vergin K.L."/>
            <person name="Morris R.M."/>
            <person name="Giovannoni S.J."/>
        </authorList>
    </citation>
    <scope>NUCLEOTIDE SEQUENCE [LARGE SCALE GENOMIC DNA]</scope>
    <source>
        <strain evidence="3 4">HTCC2155</strain>
    </source>
</reference>
<dbReference type="InterPro" id="IPR000073">
    <property type="entry name" value="AB_hydrolase_1"/>
</dbReference>
<dbReference type="InterPro" id="IPR029058">
    <property type="entry name" value="AB_hydrolase_fold"/>
</dbReference>
<dbReference type="Pfam" id="PF00561">
    <property type="entry name" value="Abhydrolase_1"/>
    <property type="match status" value="1"/>
</dbReference>
<dbReference type="Proteomes" id="UP000004947">
    <property type="component" value="Unassembled WGS sequence"/>
</dbReference>
<dbReference type="PANTHER" id="PTHR12277">
    <property type="entry name" value="ALPHA/BETA HYDROLASE DOMAIN-CONTAINING PROTEIN"/>
    <property type="match status" value="1"/>
</dbReference>
<proteinExistence type="predicted"/>
<dbReference type="PANTHER" id="PTHR12277:SF81">
    <property type="entry name" value="PROTEIN ABHD13"/>
    <property type="match status" value="1"/>
</dbReference>